<dbReference type="Gene3D" id="3.60.21.10">
    <property type="match status" value="1"/>
</dbReference>
<dbReference type="GeneID" id="17287676"/>
<dbReference type="EMBL" id="JH993434">
    <property type="protein sequence ID" value="EKX30956.1"/>
    <property type="molecule type" value="Genomic_DNA"/>
</dbReference>
<name>L1I3Z7_GUITC</name>
<feature type="non-terminal residue" evidence="2">
    <location>
        <position position="1"/>
    </location>
</feature>
<evidence type="ECO:0000259" key="1">
    <source>
        <dbReference type="Pfam" id="PF00149"/>
    </source>
</evidence>
<sequence>VKLFVLSDVHVDYNPNMQWLEGLRSHKEDGCVSILILAGDVASNLEKLERCFTTLREKFDEVVYIPGNHEFWINQGHESRSLVNSLDKLEQILEVCRQQGVRANPCLVSLEGPDSRGDRRRSDLLLLPLFSWYHASWDKEPELPPSAYESIKIKGLPAFEERWADFRYCKWPEVPDQGLADMFAKLNEPWVEMFATVKSKRESIKVITLSHFVPRQELVPEKRFLITSELPKVVGSDLIERQLRQVKSDLH</sequence>
<dbReference type="GO" id="GO:0016787">
    <property type="term" value="F:hydrolase activity"/>
    <property type="evidence" value="ECO:0007669"/>
    <property type="project" value="InterPro"/>
</dbReference>
<evidence type="ECO:0000313" key="4">
    <source>
        <dbReference type="Proteomes" id="UP000011087"/>
    </source>
</evidence>
<dbReference type="PANTHER" id="PTHR36492">
    <property type="match status" value="1"/>
</dbReference>
<feature type="domain" description="Calcineurin-like phosphoesterase" evidence="1">
    <location>
        <begin position="2"/>
        <end position="82"/>
    </location>
</feature>
<reference evidence="4" key="2">
    <citation type="submission" date="2012-11" db="EMBL/GenBank/DDBJ databases">
        <authorList>
            <person name="Kuo A."/>
            <person name="Curtis B.A."/>
            <person name="Tanifuji G."/>
            <person name="Burki F."/>
            <person name="Gruber A."/>
            <person name="Irimia M."/>
            <person name="Maruyama S."/>
            <person name="Arias M.C."/>
            <person name="Ball S.G."/>
            <person name="Gile G.H."/>
            <person name="Hirakawa Y."/>
            <person name="Hopkins J.F."/>
            <person name="Rensing S.A."/>
            <person name="Schmutz J."/>
            <person name="Symeonidi A."/>
            <person name="Elias M."/>
            <person name="Eveleigh R.J."/>
            <person name="Herman E.K."/>
            <person name="Klute M.J."/>
            <person name="Nakayama T."/>
            <person name="Obornik M."/>
            <person name="Reyes-Prieto A."/>
            <person name="Armbrust E.V."/>
            <person name="Aves S.J."/>
            <person name="Beiko R.G."/>
            <person name="Coutinho P."/>
            <person name="Dacks J.B."/>
            <person name="Durnford D.G."/>
            <person name="Fast N.M."/>
            <person name="Green B.R."/>
            <person name="Grisdale C."/>
            <person name="Hempe F."/>
            <person name="Henrissat B."/>
            <person name="Hoppner M.P."/>
            <person name="Ishida K.-I."/>
            <person name="Kim E."/>
            <person name="Koreny L."/>
            <person name="Kroth P.G."/>
            <person name="Liu Y."/>
            <person name="Malik S.-B."/>
            <person name="Maier U.G."/>
            <person name="McRose D."/>
            <person name="Mock T."/>
            <person name="Neilson J.A."/>
            <person name="Onodera N.T."/>
            <person name="Poole A.M."/>
            <person name="Pritham E.J."/>
            <person name="Richards T.A."/>
            <person name="Rocap G."/>
            <person name="Roy S.W."/>
            <person name="Sarai C."/>
            <person name="Schaack S."/>
            <person name="Shirato S."/>
            <person name="Slamovits C.H."/>
            <person name="Spencer D.F."/>
            <person name="Suzuki S."/>
            <person name="Worden A.Z."/>
            <person name="Zauner S."/>
            <person name="Barry K."/>
            <person name="Bell C."/>
            <person name="Bharti A.K."/>
            <person name="Crow J.A."/>
            <person name="Grimwood J."/>
            <person name="Kramer R."/>
            <person name="Lindquist E."/>
            <person name="Lucas S."/>
            <person name="Salamov A."/>
            <person name="McFadden G.I."/>
            <person name="Lane C.E."/>
            <person name="Keeling P.J."/>
            <person name="Gray M.W."/>
            <person name="Grigoriev I.V."/>
            <person name="Archibald J.M."/>
        </authorList>
    </citation>
    <scope>NUCLEOTIDE SEQUENCE</scope>
    <source>
        <strain evidence="4">CCMP2712</strain>
    </source>
</reference>
<evidence type="ECO:0000313" key="3">
    <source>
        <dbReference type="EnsemblProtists" id="EKX30956"/>
    </source>
</evidence>
<dbReference type="RefSeq" id="XP_005817936.1">
    <property type="nucleotide sequence ID" value="XM_005817879.1"/>
</dbReference>
<dbReference type="STRING" id="905079.L1I3Z7"/>
<dbReference type="EnsemblProtists" id="EKX30956">
    <property type="protein sequence ID" value="EKX30956"/>
    <property type="gene ID" value="GUITHDRAFT_46771"/>
</dbReference>
<dbReference type="PaxDb" id="55529-EKX30956"/>
<protein>
    <recommendedName>
        <fullName evidence="1">Calcineurin-like phosphoesterase domain-containing protein</fullName>
    </recommendedName>
</protein>
<dbReference type="PANTHER" id="PTHR36492:SF2">
    <property type="entry name" value="[ACYL-CARRIER-PROTEIN] PHOSPHODIESTERASE PPTH"/>
    <property type="match status" value="1"/>
</dbReference>
<dbReference type="InterPro" id="IPR029052">
    <property type="entry name" value="Metallo-depent_PP-like"/>
</dbReference>
<gene>
    <name evidence="2" type="ORF">GUITHDRAFT_46771</name>
</gene>
<dbReference type="InterPro" id="IPR052963">
    <property type="entry name" value="Pantetheine_PDE"/>
</dbReference>
<accession>L1I3Z7</accession>
<dbReference type="OrthoDB" id="550558at2759"/>
<dbReference type="SUPFAM" id="SSF56300">
    <property type="entry name" value="Metallo-dependent phosphatases"/>
    <property type="match status" value="1"/>
</dbReference>
<dbReference type="Proteomes" id="UP000011087">
    <property type="component" value="Unassembled WGS sequence"/>
</dbReference>
<dbReference type="eggNOG" id="ENOG502QPJI">
    <property type="taxonomic scope" value="Eukaryota"/>
</dbReference>
<organism evidence="2">
    <name type="scientific">Guillardia theta (strain CCMP2712)</name>
    <name type="common">Cryptophyte</name>
    <dbReference type="NCBI Taxonomy" id="905079"/>
    <lineage>
        <taxon>Eukaryota</taxon>
        <taxon>Cryptophyceae</taxon>
        <taxon>Pyrenomonadales</taxon>
        <taxon>Geminigeraceae</taxon>
        <taxon>Guillardia</taxon>
    </lineage>
</organism>
<feature type="non-terminal residue" evidence="2">
    <location>
        <position position="251"/>
    </location>
</feature>
<reference evidence="3" key="3">
    <citation type="submission" date="2016-03" db="UniProtKB">
        <authorList>
            <consortium name="EnsemblProtists"/>
        </authorList>
    </citation>
    <scope>IDENTIFICATION</scope>
</reference>
<reference evidence="2 4" key="1">
    <citation type="journal article" date="2012" name="Nature">
        <title>Algal genomes reveal evolutionary mosaicism and the fate of nucleomorphs.</title>
        <authorList>
            <consortium name="DOE Joint Genome Institute"/>
            <person name="Curtis B.A."/>
            <person name="Tanifuji G."/>
            <person name="Burki F."/>
            <person name="Gruber A."/>
            <person name="Irimia M."/>
            <person name="Maruyama S."/>
            <person name="Arias M.C."/>
            <person name="Ball S.G."/>
            <person name="Gile G.H."/>
            <person name="Hirakawa Y."/>
            <person name="Hopkins J.F."/>
            <person name="Kuo A."/>
            <person name="Rensing S.A."/>
            <person name="Schmutz J."/>
            <person name="Symeonidi A."/>
            <person name="Elias M."/>
            <person name="Eveleigh R.J."/>
            <person name="Herman E.K."/>
            <person name="Klute M.J."/>
            <person name="Nakayama T."/>
            <person name="Obornik M."/>
            <person name="Reyes-Prieto A."/>
            <person name="Armbrust E.V."/>
            <person name="Aves S.J."/>
            <person name="Beiko R.G."/>
            <person name="Coutinho P."/>
            <person name="Dacks J.B."/>
            <person name="Durnford D.G."/>
            <person name="Fast N.M."/>
            <person name="Green B.R."/>
            <person name="Grisdale C.J."/>
            <person name="Hempel F."/>
            <person name="Henrissat B."/>
            <person name="Hoppner M.P."/>
            <person name="Ishida K."/>
            <person name="Kim E."/>
            <person name="Koreny L."/>
            <person name="Kroth P.G."/>
            <person name="Liu Y."/>
            <person name="Malik S.B."/>
            <person name="Maier U.G."/>
            <person name="McRose D."/>
            <person name="Mock T."/>
            <person name="Neilson J.A."/>
            <person name="Onodera N.T."/>
            <person name="Poole A.M."/>
            <person name="Pritham E.J."/>
            <person name="Richards T.A."/>
            <person name="Rocap G."/>
            <person name="Roy S.W."/>
            <person name="Sarai C."/>
            <person name="Schaack S."/>
            <person name="Shirato S."/>
            <person name="Slamovits C.H."/>
            <person name="Spencer D.F."/>
            <person name="Suzuki S."/>
            <person name="Worden A.Z."/>
            <person name="Zauner S."/>
            <person name="Barry K."/>
            <person name="Bell C."/>
            <person name="Bharti A.K."/>
            <person name="Crow J.A."/>
            <person name="Grimwood J."/>
            <person name="Kramer R."/>
            <person name="Lindquist E."/>
            <person name="Lucas S."/>
            <person name="Salamov A."/>
            <person name="McFadden G.I."/>
            <person name="Lane C.E."/>
            <person name="Keeling P.J."/>
            <person name="Gray M.W."/>
            <person name="Grigoriev I.V."/>
            <person name="Archibald J.M."/>
        </authorList>
    </citation>
    <scope>NUCLEOTIDE SEQUENCE</scope>
    <source>
        <strain evidence="2 4">CCMP2712</strain>
    </source>
</reference>
<dbReference type="HOGENOM" id="CLU_046051_1_0_1"/>
<dbReference type="AlphaFoldDB" id="L1I3Z7"/>
<dbReference type="OMA" id="SHEHIRY"/>
<dbReference type="InterPro" id="IPR004843">
    <property type="entry name" value="Calcineurin-like_PHP"/>
</dbReference>
<proteinExistence type="predicted"/>
<keyword evidence="4" id="KW-1185">Reference proteome</keyword>
<evidence type="ECO:0000313" key="2">
    <source>
        <dbReference type="EMBL" id="EKX30956.1"/>
    </source>
</evidence>
<dbReference type="Pfam" id="PF00149">
    <property type="entry name" value="Metallophos"/>
    <property type="match status" value="1"/>
</dbReference>
<dbReference type="KEGG" id="gtt:GUITHDRAFT_46771"/>